<reference evidence="3" key="1">
    <citation type="journal article" date="2015" name="PLoS Genet.">
        <title>Genome Sequence and Transcriptome Analyses of Chrysochromulina tobin: Metabolic Tools for Enhanced Algal Fitness in the Prominent Order Prymnesiales (Haptophyceae).</title>
        <authorList>
            <person name="Hovde B.T."/>
            <person name="Deodato C.R."/>
            <person name="Hunsperger H.M."/>
            <person name="Ryken S.A."/>
            <person name="Yost W."/>
            <person name="Jha R.K."/>
            <person name="Patterson J."/>
            <person name="Monnat R.J. Jr."/>
            <person name="Barlow S.B."/>
            <person name="Starkenburg S.R."/>
            <person name="Cattolico R.A."/>
        </authorList>
    </citation>
    <scope>NUCLEOTIDE SEQUENCE</scope>
    <source>
        <strain evidence="3">CCMP291</strain>
    </source>
</reference>
<sequence length="115" mass="12447">MLVRKFLVLARPMGMDLDKCRKTVRVAMKLHNLCIDRQRLGPAALESGVLVSDFTGRYETQWAAARAAHIAAKRQNAGVGNDGDDGAREVASLTLDLTSGTPGDSPEPNWEPDDA</sequence>
<accession>A0A0M0KA98</accession>
<keyword evidence="3" id="KW-1185">Reference proteome</keyword>
<comment type="caution">
    <text evidence="2">The sequence shown here is derived from an EMBL/GenBank/DDBJ whole genome shotgun (WGS) entry which is preliminary data.</text>
</comment>
<evidence type="ECO:0000313" key="3">
    <source>
        <dbReference type="Proteomes" id="UP000037460"/>
    </source>
</evidence>
<name>A0A0M0KA98_9EUKA</name>
<dbReference type="Proteomes" id="UP000037460">
    <property type="component" value="Unassembled WGS sequence"/>
</dbReference>
<dbReference type="EMBL" id="JWZX01000846">
    <property type="protein sequence ID" value="KOO35497.1"/>
    <property type="molecule type" value="Genomic_DNA"/>
</dbReference>
<organism evidence="2 3">
    <name type="scientific">Chrysochromulina tobinii</name>
    <dbReference type="NCBI Taxonomy" id="1460289"/>
    <lineage>
        <taxon>Eukaryota</taxon>
        <taxon>Haptista</taxon>
        <taxon>Haptophyta</taxon>
        <taxon>Prymnesiophyceae</taxon>
        <taxon>Prymnesiales</taxon>
        <taxon>Chrysochromulinaceae</taxon>
        <taxon>Chrysochromulina</taxon>
    </lineage>
</organism>
<evidence type="ECO:0000313" key="2">
    <source>
        <dbReference type="EMBL" id="KOO35497.1"/>
    </source>
</evidence>
<evidence type="ECO:0000256" key="1">
    <source>
        <dbReference type="SAM" id="MobiDB-lite"/>
    </source>
</evidence>
<dbReference type="AlphaFoldDB" id="A0A0M0KA98"/>
<protein>
    <submittedName>
        <fullName evidence="2">Uncharacterized protein</fullName>
    </submittedName>
</protein>
<feature type="region of interest" description="Disordered" evidence="1">
    <location>
        <begin position="94"/>
        <end position="115"/>
    </location>
</feature>
<proteinExistence type="predicted"/>
<gene>
    <name evidence="2" type="ORF">Ctob_016234</name>
</gene>